<dbReference type="eggNOG" id="ENOG502S1UW">
    <property type="taxonomic scope" value="Eukaryota"/>
</dbReference>
<reference evidence="2" key="1">
    <citation type="submission" date="2011-05" db="EMBL/GenBank/DDBJ databases">
        <authorList>
            <person name="Richards S.R."/>
            <person name="Qu J."/>
            <person name="Jiang H."/>
            <person name="Jhangiani S.N."/>
            <person name="Agravi P."/>
            <person name="Goodspeed R."/>
            <person name="Gross S."/>
            <person name="Mandapat C."/>
            <person name="Jackson L."/>
            <person name="Mathew T."/>
            <person name="Pu L."/>
            <person name="Thornton R."/>
            <person name="Saada N."/>
            <person name="Wilczek-Boney K.B."/>
            <person name="Lee S."/>
            <person name="Kovar C."/>
            <person name="Wu Y."/>
            <person name="Scherer S.E."/>
            <person name="Worley K.C."/>
            <person name="Muzny D.M."/>
            <person name="Gibbs R."/>
        </authorList>
    </citation>
    <scope>NUCLEOTIDE SEQUENCE</scope>
    <source>
        <strain evidence="2">Brora</strain>
    </source>
</reference>
<keyword evidence="2" id="KW-1185">Reference proteome</keyword>
<sequence length="324" mass="37972">MKFILLRKKDNRTPYDIIIKHGCGPNFVLKREKKFRIMMQEQGETFWFRFWLTVFYNPTCDYFQMIQENFPHMVNNVHKYTHHRFLQVSSRSAADYCINVIRQLKIVPHENQVIPPCGVKTEQTIELQKLQDIICTAAHVTFGVALCVVFYNWLKNADLKTQKPQQDYWVIPPEYLDQEFQPKLLEQFLADVWKEKLAELLGVNIKEIPWLKRLLTSNNNNIPMKHDPVQNHALTKVIKDTAEELRFLQNQSLKAVMASDEGTHNSRRGYQKMIKKLKTIGLSQENIALLDAKLNIGTIPILKNMLSTNRIKFAMELKKKCLAV</sequence>
<proteinExistence type="predicted"/>
<organism evidence="1 2">
    <name type="scientific">Strigamia maritima</name>
    <name type="common">European centipede</name>
    <name type="synonym">Geophilus maritimus</name>
    <dbReference type="NCBI Taxonomy" id="126957"/>
    <lineage>
        <taxon>Eukaryota</taxon>
        <taxon>Metazoa</taxon>
        <taxon>Ecdysozoa</taxon>
        <taxon>Arthropoda</taxon>
        <taxon>Myriapoda</taxon>
        <taxon>Chilopoda</taxon>
        <taxon>Pleurostigmophora</taxon>
        <taxon>Geophilomorpha</taxon>
        <taxon>Linotaeniidae</taxon>
        <taxon>Strigamia</taxon>
    </lineage>
</organism>
<reference evidence="1" key="2">
    <citation type="submission" date="2015-02" db="UniProtKB">
        <authorList>
            <consortium name="EnsemblMetazoa"/>
        </authorList>
    </citation>
    <scope>IDENTIFICATION</scope>
</reference>
<name>T1IPM8_STRMM</name>
<dbReference type="HOGENOM" id="CLU_875270_0_0_1"/>
<evidence type="ECO:0000313" key="1">
    <source>
        <dbReference type="EnsemblMetazoa" id="SMAR002981-PA"/>
    </source>
</evidence>
<protein>
    <submittedName>
        <fullName evidence="1">Uncharacterized protein</fullName>
    </submittedName>
</protein>
<dbReference type="PhylomeDB" id="T1IPM8"/>
<evidence type="ECO:0000313" key="2">
    <source>
        <dbReference type="Proteomes" id="UP000014500"/>
    </source>
</evidence>
<dbReference type="STRING" id="126957.T1IPM8"/>
<dbReference type="Proteomes" id="UP000014500">
    <property type="component" value="Unassembled WGS sequence"/>
</dbReference>
<dbReference type="EMBL" id="JH431264">
    <property type="status" value="NOT_ANNOTATED_CDS"/>
    <property type="molecule type" value="Genomic_DNA"/>
</dbReference>
<dbReference type="AlphaFoldDB" id="T1IPM8"/>
<dbReference type="EnsemblMetazoa" id="SMAR002981-RA">
    <property type="protein sequence ID" value="SMAR002981-PA"/>
    <property type="gene ID" value="SMAR002981"/>
</dbReference>
<accession>T1IPM8</accession>